<organism evidence="2 3">
    <name type="scientific">Steinernema carpocapsae</name>
    <name type="common">Entomopathogenic nematode</name>
    <dbReference type="NCBI Taxonomy" id="34508"/>
    <lineage>
        <taxon>Eukaryota</taxon>
        <taxon>Metazoa</taxon>
        <taxon>Ecdysozoa</taxon>
        <taxon>Nematoda</taxon>
        <taxon>Chromadorea</taxon>
        <taxon>Rhabditida</taxon>
        <taxon>Tylenchina</taxon>
        <taxon>Panagrolaimomorpha</taxon>
        <taxon>Strongyloidoidea</taxon>
        <taxon>Steinernematidae</taxon>
        <taxon>Steinernema</taxon>
    </lineage>
</organism>
<evidence type="ECO:0000313" key="2">
    <source>
        <dbReference type="EMBL" id="TKR80406.1"/>
    </source>
</evidence>
<evidence type="ECO:0000313" key="3">
    <source>
        <dbReference type="Proteomes" id="UP000298663"/>
    </source>
</evidence>
<dbReference type="EMBL" id="AZBU02000004">
    <property type="protein sequence ID" value="TKR80406.1"/>
    <property type="molecule type" value="Genomic_DNA"/>
</dbReference>
<reference evidence="2 3" key="2">
    <citation type="journal article" date="2019" name="G3 (Bethesda)">
        <title>Hybrid Assembly of the Genome of the Entomopathogenic Nematode Steinernema carpocapsae Identifies the X-Chromosome.</title>
        <authorList>
            <person name="Serra L."/>
            <person name="Macchietto M."/>
            <person name="Macias-Munoz A."/>
            <person name="McGill C.J."/>
            <person name="Rodriguez I.M."/>
            <person name="Rodriguez B."/>
            <person name="Murad R."/>
            <person name="Mortazavi A."/>
        </authorList>
    </citation>
    <scope>NUCLEOTIDE SEQUENCE [LARGE SCALE GENOMIC DNA]</scope>
    <source>
        <strain evidence="2 3">ALL</strain>
    </source>
</reference>
<protein>
    <submittedName>
        <fullName evidence="2">Uncharacterized protein</fullName>
    </submittedName>
</protein>
<keyword evidence="3" id="KW-1185">Reference proteome</keyword>
<reference evidence="2 3" key="1">
    <citation type="journal article" date="2015" name="Genome Biol.">
        <title>Comparative genomics of Steinernema reveals deeply conserved gene regulatory networks.</title>
        <authorList>
            <person name="Dillman A.R."/>
            <person name="Macchietto M."/>
            <person name="Porter C.F."/>
            <person name="Rogers A."/>
            <person name="Williams B."/>
            <person name="Antoshechkin I."/>
            <person name="Lee M.M."/>
            <person name="Goodwin Z."/>
            <person name="Lu X."/>
            <person name="Lewis E.E."/>
            <person name="Goodrich-Blair H."/>
            <person name="Stock S.P."/>
            <person name="Adams B.J."/>
            <person name="Sternberg P.W."/>
            <person name="Mortazavi A."/>
        </authorList>
    </citation>
    <scope>NUCLEOTIDE SEQUENCE [LARGE SCALE GENOMIC DNA]</scope>
    <source>
        <strain evidence="2 3">ALL</strain>
    </source>
</reference>
<feature type="compositionally biased region" description="Low complexity" evidence="1">
    <location>
        <begin position="53"/>
        <end position="63"/>
    </location>
</feature>
<comment type="caution">
    <text evidence="2">The sequence shown here is derived from an EMBL/GenBank/DDBJ whole genome shotgun (WGS) entry which is preliminary data.</text>
</comment>
<sequence length="144" mass="15689">MGILRFRSARRICSSLRKTTSIAPPGAPLLAAFLACTLIESPHLLFGGDFLVSSSSPSSSPLSHQNPRRTPPGREGRSLRSPAFRARGRIRTPRGEPKNSLPWPPVLAEFSLNGDSRCDDAAPEFVRAADEASEEVLRPRQDTI</sequence>
<gene>
    <name evidence="2" type="ORF">L596_014486</name>
</gene>
<evidence type="ECO:0000256" key="1">
    <source>
        <dbReference type="SAM" id="MobiDB-lite"/>
    </source>
</evidence>
<feature type="region of interest" description="Disordered" evidence="1">
    <location>
        <begin position="53"/>
        <end position="105"/>
    </location>
</feature>
<name>A0A4U5NC41_STECR</name>
<proteinExistence type="predicted"/>
<accession>A0A4U5NC41</accession>
<dbReference type="Proteomes" id="UP000298663">
    <property type="component" value="Unassembled WGS sequence"/>
</dbReference>
<dbReference type="AlphaFoldDB" id="A0A4U5NC41"/>